<dbReference type="InterPro" id="IPR003959">
    <property type="entry name" value="ATPase_AAA_core"/>
</dbReference>
<dbReference type="GO" id="GO:0005524">
    <property type="term" value="F:ATP binding"/>
    <property type="evidence" value="ECO:0007669"/>
    <property type="project" value="InterPro"/>
</dbReference>
<gene>
    <name evidence="6" type="ORF">M569_10854</name>
</gene>
<feature type="domain" description="AAA+ ATPase" evidence="5">
    <location>
        <begin position="347"/>
        <end position="501"/>
    </location>
</feature>
<dbReference type="InterPro" id="IPR003593">
    <property type="entry name" value="AAA+_ATPase"/>
</dbReference>
<feature type="region of interest" description="Disordered" evidence="4">
    <location>
        <begin position="17"/>
        <end position="62"/>
    </location>
</feature>
<comment type="subcellular location">
    <subcellularLocation>
        <location evidence="1">Nucleus</location>
    </subcellularLocation>
</comment>
<feature type="compositionally biased region" description="Polar residues" evidence="4">
    <location>
        <begin position="53"/>
        <end position="62"/>
    </location>
</feature>
<keyword evidence="2" id="KW-0539">Nucleus</keyword>
<name>S8DLS8_9LAMI</name>
<dbReference type="SMART" id="SM00382">
    <property type="entry name" value="AAA"/>
    <property type="match status" value="1"/>
</dbReference>
<accession>S8DLS8</accession>
<dbReference type="InterPro" id="IPR027417">
    <property type="entry name" value="P-loop_NTPase"/>
</dbReference>
<evidence type="ECO:0000256" key="3">
    <source>
        <dbReference type="ARBA" id="ARBA00043975"/>
    </source>
</evidence>
<dbReference type="PANTHER" id="PTHR46765">
    <property type="entry name" value="P-LOOP CONTAINING NUCLEOSIDE TRIPHOSPHATE HYDROLASES SUPERFAMILY PROTEIN"/>
    <property type="match status" value="1"/>
</dbReference>
<evidence type="ECO:0000313" key="6">
    <source>
        <dbReference type="EMBL" id="EPS63928.1"/>
    </source>
</evidence>
<proteinExistence type="inferred from homology"/>
<sequence length="531" mass="59115">MDIPDFEELQWLESQSVSVEDYELQTDPSPPASPEHDENTKLLPTLALPPRPSTSSKLSTDVDSTFKKRTRFGHPEWFELDPDRSDGKRYKTVAEEDLNEESDANDEESALEIPLNENVVLGDGEESGDMLIVEKEERILSRFATEIDGDCVPITGLDGEMVFAKICRYAEDDQEKRKKPEVGEEFWLDAGLLAEPVRVLMQKVEHSVFTKAVQESVEGPTEVVAAKTFVDDEKLWVEKFSPKSFTELLSDEKTNREVLLWLKQWDLCVFGSEIKSTSENVFSALSRHSSGSMLLKRSGKWSNSMNNRETRFTGDSVRVHRDLDKENNLTVGTAELDNRTKMSSPPERKILLLCGPPGLGKTTLAHVAAKHCGYHVVEINASDDRSTSTIETKILDVLQMNSVVAGSKPKCLVIDEIDGALGDGKGAVEVILRLVSADTKSYAGKDNLDNLSKSGKKASRKKQRTSQLLRPIICICNDLYAPALRPLREVAKVHIFVQPGVSRVVNRLKYICNKEGVKTSSIALSALANYT</sequence>
<evidence type="ECO:0000313" key="7">
    <source>
        <dbReference type="Proteomes" id="UP000015453"/>
    </source>
</evidence>
<evidence type="ECO:0000256" key="1">
    <source>
        <dbReference type="ARBA" id="ARBA00004123"/>
    </source>
</evidence>
<dbReference type="Proteomes" id="UP000015453">
    <property type="component" value="Unassembled WGS sequence"/>
</dbReference>
<dbReference type="PANTHER" id="PTHR46765:SF1">
    <property type="entry name" value="P-LOOP CONTAINING NUCLEOSIDE TRIPHOSPHATE HYDROLASES SUPERFAMILY PROTEIN"/>
    <property type="match status" value="1"/>
</dbReference>
<protein>
    <submittedName>
        <fullName evidence="6">Chromosome transmission fidelity protein 18</fullName>
    </submittedName>
</protein>
<organism evidence="6 7">
    <name type="scientific">Genlisea aurea</name>
    <dbReference type="NCBI Taxonomy" id="192259"/>
    <lineage>
        <taxon>Eukaryota</taxon>
        <taxon>Viridiplantae</taxon>
        <taxon>Streptophyta</taxon>
        <taxon>Embryophyta</taxon>
        <taxon>Tracheophyta</taxon>
        <taxon>Spermatophyta</taxon>
        <taxon>Magnoliopsida</taxon>
        <taxon>eudicotyledons</taxon>
        <taxon>Gunneridae</taxon>
        <taxon>Pentapetalae</taxon>
        <taxon>asterids</taxon>
        <taxon>lamiids</taxon>
        <taxon>Lamiales</taxon>
        <taxon>Lentibulariaceae</taxon>
        <taxon>Genlisea</taxon>
    </lineage>
</organism>
<comment type="caution">
    <text evidence="6">The sequence shown here is derived from an EMBL/GenBank/DDBJ whole genome shotgun (WGS) entry which is preliminary data.</text>
</comment>
<dbReference type="Gene3D" id="1.10.8.60">
    <property type="match status" value="1"/>
</dbReference>
<evidence type="ECO:0000256" key="4">
    <source>
        <dbReference type="SAM" id="MobiDB-lite"/>
    </source>
</evidence>
<feature type="non-terminal residue" evidence="6">
    <location>
        <position position="531"/>
    </location>
</feature>
<dbReference type="GO" id="GO:0016887">
    <property type="term" value="F:ATP hydrolysis activity"/>
    <property type="evidence" value="ECO:0007669"/>
    <property type="project" value="InterPro"/>
</dbReference>
<dbReference type="AlphaFoldDB" id="S8DLS8"/>
<dbReference type="Pfam" id="PF00004">
    <property type="entry name" value="AAA"/>
    <property type="match status" value="1"/>
</dbReference>
<dbReference type="OrthoDB" id="2195431at2759"/>
<dbReference type="SUPFAM" id="SSF52540">
    <property type="entry name" value="P-loop containing nucleoside triphosphate hydrolases"/>
    <property type="match status" value="1"/>
</dbReference>
<dbReference type="EMBL" id="AUSU01005151">
    <property type="protein sequence ID" value="EPS63928.1"/>
    <property type="molecule type" value="Genomic_DNA"/>
</dbReference>
<dbReference type="InterPro" id="IPR053016">
    <property type="entry name" value="CTF18-RFC_complex"/>
</dbReference>
<reference evidence="6 7" key="1">
    <citation type="journal article" date="2013" name="BMC Genomics">
        <title>The miniature genome of a carnivorous plant Genlisea aurea contains a low number of genes and short non-coding sequences.</title>
        <authorList>
            <person name="Leushkin E.V."/>
            <person name="Sutormin R.A."/>
            <person name="Nabieva E.R."/>
            <person name="Penin A.A."/>
            <person name="Kondrashov A.S."/>
            <person name="Logacheva M.D."/>
        </authorList>
    </citation>
    <scope>NUCLEOTIDE SEQUENCE [LARGE SCALE GENOMIC DNA]</scope>
</reference>
<dbReference type="GO" id="GO:0005634">
    <property type="term" value="C:nucleus"/>
    <property type="evidence" value="ECO:0007669"/>
    <property type="project" value="UniProtKB-SubCell"/>
</dbReference>
<evidence type="ECO:0000259" key="5">
    <source>
        <dbReference type="SMART" id="SM00382"/>
    </source>
</evidence>
<keyword evidence="7" id="KW-1185">Reference proteome</keyword>
<dbReference type="CDD" id="cd00009">
    <property type="entry name" value="AAA"/>
    <property type="match status" value="1"/>
</dbReference>
<evidence type="ECO:0000256" key="2">
    <source>
        <dbReference type="ARBA" id="ARBA00023242"/>
    </source>
</evidence>
<dbReference type="Gene3D" id="3.40.50.300">
    <property type="entry name" value="P-loop containing nucleotide triphosphate hydrolases"/>
    <property type="match status" value="1"/>
</dbReference>
<comment type="similarity">
    <text evidence="3">Belongs to the activator 1 small subunits family. CTF18 subfamily.</text>
</comment>